<keyword evidence="1" id="KW-0812">Transmembrane</keyword>
<feature type="transmembrane region" description="Helical" evidence="1">
    <location>
        <begin position="363"/>
        <end position="385"/>
    </location>
</feature>
<protein>
    <submittedName>
        <fullName evidence="2">Lipopolysaccharide biosynthesis protein</fullName>
    </submittedName>
</protein>
<gene>
    <name evidence="2" type="ORF">SIDU_00060</name>
</gene>
<dbReference type="AlphaFoldDB" id="A0A1L5BJK7"/>
<reference evidence="2 3" key="1">
    <citation type="journal article" date="2012" name="J. Bacteriol.">
        <title>Genome sequence of Sphingobium indicum B90A, a hexachlorocyclohexane-degrading bacterium.</title>
        <authorList>
            <person name="Anand S."/>
            <person name="Sangwan N."/>
            <person name="Lata P."/>
            <person name="Kaur J."/>
            <person name="Dua A."/>
            <person name="Singh A.K."/>
            <person name="Verma M."/>
            <person name="Kaur J."/>
            <person name="Khurana J.P."/>
            <person name="Khurana P."/>
            <person name="Mathur S."/>
            <person name="Lal R."/>
        </authorList>
    </citation>
    <scope>NUCLEOTIDE SEQUENCE [LARGE SCALE GENOMIC DNA]</scope>
    <source>
        <strain evidence="3">DSM 16412 / CCM 7286 / MTCC 6364 / B90A</strain>
    </source>
</reference>
<sequence>MNVQGIIRPAAMIEARPESWKSRIINWTVRKRYLLLVVFAPTALLASYLYLIASDQYQSEAHFIVSSGRDNASIPPTGLGQMLGISAAFTGTQGQVLSVTDYLQSHDAVEALRKKADLVGMFRRPGIDFFNKLWAVNPTPEKLLQYYRGKVSVRYDRDSGITTLKVRAFRPDDSYKISENLLQLGEARVNEMNRRSYNDAVAMARGQLAQAEQGVAEIQHRITAYRQIGHDIDPQGTGEAQTKLVIGLRGNLASAQTQLDSMGSAISHSSPQYVALSRHIEALRRELANQAGTLTGSGSTIAQNLGGYEDLKVRQDFAAKRYEAAAAALERARMEAQKQQLYLVRVVNPNMPVKALFPEREKIVLTVFIGLLLTYSIGWLIAAGVREHAA</sequence>
<dbReference type="KEGG" id="sinb:SIDU_00060"/>
<keyword evidence="1" id="KW-0472">Membrane</keyword>
<dbReference type="RefSeq" id="WP_025772851.1">
    <property type="nucleotide sequence ID" value="NZ_CP013070.1"/>
</dbReference>
<proteinExistence type="predicted"/>
<dbReference type="PANTHER" id="PTHR32309">
    <property type="entry name" value="TYROSINE-PROTEIN KINASE"/>
    <property type="match status" value="1"/>
</dbReference>
<dbReference type="PANTHER" id="PTHR32309:SF13">
    <property type="entry name" value="FERRIC ENTEROBACTIN TRANSPORT PROTEIN FEPE"/>
    <property type="match status" value="1"/>
</dbReference>
<evidence type="ECO:0000313" key="3">
    <source>
        <dbReference type="Proteomes" id="UP000004550"/>
    </source>
</evidence>
<dbReference type="GO" id="GO:0005886">
    <property type="term" value="C:plasma membrane"/>
    <property type="evidence" value="ECO:0007669"/>
    <property type="project" value="TreeGrafter"/>
</dbReference>
<evidence type="ECO:0000313" key="2">
    <source>
        <dbReference type="EMBL" id="APL93061.1"/>
    </source>
</evidence>
<feature type="transmembrane region" description="Helical" evidence="1">
    <location>
        <begin position="33"/>
        <end position="53"/>
    </location>
</feature>
<dbReference type="InterPro" id="IPR050445">
    <property type="entry name" value="Bact_polysacc_biosynth/exp"/>
</dbReference>
<dbReference type="Proteomes" id="UP000004550">
    <property type="component" value="Chromosome"/>
</dbReference>
<organism evidence="2 3">
    <name type="scientific">Sphingobium indicum (strain DSM 16412 / CCM 7286 / MTCC 6364 / B90A)</name>
    <dbReference type="NCBI Taxonomy" id="861109"/>
    <lineage>
        <taxon>Bacteria</taxon>
        <taxon>Pseudomonadati</taxon>
        <taxon>Pseudomonadota</taxon>
        <taxon>Alphaproteobacteria</taxon>
        <taxon>Sphingomonadales</taxon>
        <taxon>Sphingomonadaceae</taxon>
        <taxon>Sphingobium</taxon>
    </lineage>
</organism>
<evidence type="ECO:0000256" key="1">
    <source>
        <dbReference type="SAM" id="Phobius"/>
    </source>
</evidence>
<dbReference type="EMBL" id="CP013070">
    <property type="protein sequence ID" value="APL93061.1"/>
    <property type="molecule type" value="Genomic_DNA"/>
</dbReference>
<accession>A0A1L5BJK7</accession>
<keyword evidence="1" id="KW-1133">Transmembrane helix</keyword>
<dbReference type="GO" id="GO:0004713">
    <property type="term" value="F:protein tyrosine kinase activity"/>
    <property type="evidence" value="ECO:0007669"/>
    <property type="project" value="TreeGrafter"/>
</dbReference>
<name>A0A1L5BJK7_SPHIB</name>